<proteinExistence type="predicted"/>
<evidence type="ECO:0008006" key="3">
    <source>
        <dbReference type="Google" id="ProtNLM"/>
    </source>
</evidence>
<reference evidence="1" key="1">
    <citation type="submission" date="2021-12" db="EMBL/GenBank/DDBJ databases">
        <authorList>
            <person name="Veyrier F.J."/>
        </authorList>
    </citation>
    <scope>NUCLEOTIDE SEQUENCE</scope>
    <source>
        <strain evidence="1">SAG 1488-6</strain>
    </source>
</reference>
<dbReference type="EMBL" id="CP091512">
    <property type="protein sequence ID" value="UOO92418.1"/>
    <property type="molecule type" value="Genomic_DNA"/>
</dbReference>
<dbReference type="PROSITE" id="PS51257">
    <property type="entry name" value="PROKAR_LIPOPROTEIN"/>
    <property type="match status" value="1"/>
</dbReference>
<name>A0ABY4ECR8_VITST</name>
<organism evidence="1 2">
    <name type="scientific">Vitreoscilla stercoraria</name>
    <dbReference type="NCBI Taxonomy" id="61"/>
    <lineage>
        <taxon>Bacteria</taxon>
        <taxon>Pseudomonadati</taxon>
        <taxon>Pseudomonadota</taxon>
        <taxon>Betaproteobacteria</taxon>
        <taxon>Neisseriales</taxon>
        <taxon>Neisseriaceae</taxon>
        <taxon>Vitreoscilla</taxon>
    </lineage>
</organism>
<accession>A0ABY4ECR8</accession>
<sequence>MNHLHRLSWVCAAVILSACTPTDTNNTPAKPRLSEVAQNGFSETFEQEYIDQCLKEQTSVNVDTKVYCFCMGSFVVRDNQADEFMPLWQAHLADTKTAEQTAVWAALADTAKKQRGCKIEKF</sequence>
<dbReference type="RefSeq" id="WP_019958564.1">
    <property type="nucleotide sequence ID" value="NZ_CP091512.1"/>
</dbReference>
<protein>
    <recommendedName>
        <fullName evidence="3">Rap1a immunity protein domain-containing protein</fullName>
    </recommendedName>
</protein>
<gene>
    <name evidence="1" type="ORF">LVJ81_12570</name>
</gene>
<reference evidence="1" key="2">
    <citation type="journal article" date="2022" name="Res Sq">
        <title>Evolution of multicellular longitudinally dividing oral cavity symbionts (Neisseriaceae).</title>
        <authorList>
            <person name="Nyongesa S."/>
            <person name="Weber P."/>
            <person name="Bernet E."/>
            <person name="Pullido F."/>
            <person name="Nieckarz M."/>
            <person name="Delaby M."/>
            <person name="Nieves C."/>
            <person name="Viehboeck T."/>
            <person name="Krause N."/>
            <person name="Rivera-Millot A."/>
            <person name="Nakamura A."/>
            <person name="Vischer N."/>
            <person name="VanNieuwenhze M."/>
            <person name="Brun Y."/>
            <person name="Cava F."/>
            <person name="Bulgheresi S."/>
            <person name="Veyrier F."/>
        </authorList>
    </citation>
    <scope>NUCLEOTIDE SEQUENCE</scope>
    <source>
        <strain evidence="1">SAG 1488-6</strain>
    </source>
</reference>
<evidence type="ECO:0000313" key="1">
    <source>
        <dbReference type="EMBL" id="UOO92418.1"/>
    </source>
</evidence>
<evidence type="ECO:0000313" key="2">
    <source>
        <dbReference type="Proteomes" id="UP000832034"/>
    </source>
</evidence>
<keyword evidence="2" id="KW-1185">Reference proteome</keyword>
<dbReference type="Proteomes" id="UP000832034">
    <property type="component" value="Chromosome"/>
</dbReference>